<dbReference type="GO" id="GO:0003676">
    <property type="term" value="F:nucleic acid binding"/>
    <property type="evidence" value="ECO:0007669"/>
    <property type="project" value="InterPro"/>
</dbReference>
<keyword evidence="2" id="KW-0378">Hydrolase</keyword>
<evidence type="ECO:0000313" key="2">
    <source>
        <dbReference type="EMBL" id="ROQ30084.1"/>
    </source>
</evidence>
<keyword evidence="2" id="KW-0540">Nuclease</keyword>
<dbReference type="AlphaFoldDB" id="A0A3N1PDQ0"/>
<comment type="caution">
    <text evidence="2">The sequence shown here is derived from an EMBL/GenBank/DDBJ whole genome shotgun (WGS) entry which is preliminary data.</text>
</comment>
<dbReference type="InterPro" id="IPR002711">
    <property type="entry name" value="HNH"/>
</dbReference>
<proteinExistence type="predicted"/>
<dbReference type="CDD" id="cd00085">
    <property type="entry name" value="HNHc"/>
    <property type="match status" value="1"/>
</dbReference>
<dbReference type="Proteomes" id="UP000268033">
    <property type="component" value="Unassembled WGS sequence"/>
</dbReference>
<evidence type="ECO:0000259" key="1">
    <source>
        <dbReference type="SMART" id="SM00507"/>
    </source>
</evidence>
<reference evidence="2 3" key="1">
    <citation type="submission" date="2018-11" db="EMBL/GenBank/DDBJ databases">
        <title>Genomic Encyclopedia of Type Strains, Phase IV (KMG-IV): sequencing the most valuable type-strain genomes for metagenomic binning, comparative biology and taxonomic classification.</title>
        <authorList>
            <person name="Goeker M."/>
        </authorList>
    </citation>
    <scope>NUCLEOTIDE SEQUENCE [LARGE SCALE GENOMIC DNA]</scope>
    <source>
        <strain evidence="2 3">DSM 21945</strain>
    </source>
</reference>
<dbReference type="Pfam" id="PF01844">
    <property type="entry name" value="HNH"/>
    <property type="match status" value="1"/>
</dbReference>
<dbReference type="GO" id="GO:0008270">
    <property type="term" value="F:zinc ion binding"/>
    <property type="evidence" value="ECO:0007669"/>
    <property type="project" value="InterPro"/>
</dbReference>
<keyword evidence="2" id="KW-0255">Endonuclease</keyword>
<evidence type="ECO:0000313" key="3">
    <source>
        <dbReference type="Proteomes" id="UP000268033"/>
    </source>
</evidence>
<dbReference type="Gene3D" id="1.10.30.50">
    <property type="match status" value="1"/>
</dbReference>
<name>A0A3N1PDQ0_9GAMM</name>
<dbReference type="InterPro" id="IPR003615">
    <property type="entry name" value="HNH_nuc"/>
</dbReference>
<accession>A0A3N1PDQ0</accession>
<dbReference type="EMBL" id="RJUL01000002">
    <property type="protein sequence ID" value="ROQ30084.1"/>
    <property type="molecule type" value="Genomic_DNA"/>
</dbReference>
<protein>
    <submittedName>
        <fullName evidence="2">HNH endonuclease</fullName>
    </submittedName>
</protein>
<dbReference type="SMART" id="SM00507">
    <property type="entry name" value="HNHc"/>
    <property type="match status" value="1"/>
</dbReference>
<sequence length="327" mass="38216">MVRRSRRDDPEKILKNLISLLERFEEKLVDSDLREQVQSLVPVNHKLRDLGGSLIDDVQADSARDRILAYLRKYPGVEVLGDELMVVAGISEYARRIRELRVEQGWPIFTGLAIKEALDDDLIDNHVREPEKKYKKDNYILVEDKQDRDSAHRWNLANEIRKSKDGVKSKLLRYFRENVGKRITGEELKYLAKGRSEWARRVRELRTEEGWPIVTRVTGMPSLPVGIYVLEEDRQAKVHDRKIPDPVRIKVLERDKFSCRGRDCGWNYENANKGDHYRTFLELHHMEHHALGGSNTLENLITLCNICHDKVHREKTPAVELLKLLED</sequence>
<keyword evidence="3" id="KW-1185">Reference proteome</keyword>
<dbReference type="GO" id="GO:0004519">
    <property type="term" value="F:endonuclease activity"/>
    <property type="evidence" value="ECO:0007669"/>
    <property type="project" value="UniProtKB-KW"/>
</dbReference>
<feature type="domain" description="HNH nuclease" evidence="1">
    <location>
        <begin position="246"/>
        <end position="309"/>
    </location>
</feature>
<gene>
    <name evidence="2" type="ORF">EDC28_102477</name>
</gene>
<organism evidence="2 3">
    <name type="scientific">Gallaecimonas pentaromativorans</name>
    <dbReference type="NCBI Taxonomy" id="584787"/>
    <lineage>
        <taxon>Bacteria</taxon>
        <taxon>Pseudomonadati</taxon>
        <taxon>Pseudomonadota</taxon>
        <taxon>Gammaproteobacteria</taxon>
        <taxon>Enterobacterales</taxon>
        <taxon>Gallaecimonadaceae</taxon>
        <taxon>Gallaecimonas</taxon>
    </lineage>
</organism>